<dbReference type="GeneID" id="10153264"/>
<evidence type="ECO:0000313" key="1">
    <source>
        <dbReference type="EMBL" id="ADV64880.1"/>
    </source>
</evidence>
<dbReference type="HOGENOM" id="CLU_1269870_0_0_2"/>
<sequence>MASLTLPAQRAQQAGGSSGFHMLTKIVEYFELELHRELRDVSLEELLALLKAPRNPGAILVARFTMGNGSGCIAASNAAYTNVQCDGFEPNPLLPVAEANIYILRLNPSVKDAYQSMVAWDVFSQCLEPLYLAAIFFNRDQAVKGVECVMERSSEIVELAERLRGALDRRGRRTLTLVLNSLSRLTSELNEAVDTGSWDTVPAVVNELAALHAELLEALAKARPTAAH</sequence>
<gene>
    <name evidence="1" type="ordered locus">Desmu_0571</name>
</gene>
<dbReference type="STRING" id="765177.Desmu_0571"/>
<keyword evidence="2" id="KW-1185">Reference proteome</keyword>
<reference evidence="2" key="1">
    <citation type="submission" date="2010-11" db="EMBL/GenBank/DDBJ databases">
        <title>The complete genome of Desulfurococcus mucosus DSM 2162.</title>
        <authorList>
            <consortium name="US DOE Joint Genome Institute (JGI-PGF)"/>
            <person name="Lucas S."/>
            <person name="Copeland A."/>
            <person name="Lapidus A."/>
            <person name="Bruce D."/>
            <person name="Goodwin L."/>
            <person name="Pitluck S."/>
            <person name="Kyrpides N."/>
            <person name="Mavromatis K."/>
            <person name="Pagani I."/>
            <person name="Ivanova N."/>
            <person name="Ovchinnikova G."/>
            <person name="Chertkov O."/>
            <person name="Held B."/>
            <person name="Brettin T."/>
            <person name="Detter J.C."/>
            <person name="Tapia R."/>
            <person name="Han C."/>
            <person name="Land M."/>
            <person name="Hauser L."/>
            <person name="Markowitz V."/>
            <person name="Cheng J.-F."/>
            <person name="Hugenholtz P."/>
            <person name="Woyke T."/>
            <person name="Wu D."/>
            <person name="Wirth R."/>
            <person name="Bilek Y."/>
            <person name="Hader T."/>
            <person name="Klenk H.-P."/>
            <person name="Eisen J.A."/>
        </authorList>
    </citation>
    <scope>NUCLEOTIDE SEQUENCE [LARGE SCALE GENOMIC DNA]</scope>
    <source>
        <strain evidence="2">ATCC 35584 / DSM 2162 / JCM 9187 / O7/1</strain>
    </source>
</reference>
<dbReference type="RefSeq" id="WP_013562102.1">
    <property type="nucleotide sequence ID" value="NC_014961.1"/>
</dbReference>
<reference evidence="1 2" key="2">
    <citation type="journal article" date="2011" name="Stand. Genomic Sci.">
        <title>Complete genome sequence of Desulfurococcus mucosus type strain (O7/1).</title>
        <authorList>
            <person name="Wirth R."/>
            <person name="Chertkov O."/>
            <person name="Held B."/>
            <person name="Lapidus A."/>
            <person name="Nolan M."/>
            <person name="Lucas S."/>
            <person name="Hammon N."/>
            <person name="Deshpande S."/>
            <person name="Cheng J.F."/>
            <person name="Tapia R."/>
            <person name="Han C."/>
            <person name="Goodwin L."/>
            <person name="Pitluck S."/>
            <person name="Liolios K."/>
            <person name="Ioanna P."/>
            <person name="Ivanova N."/>
            <person name="Mavromatis K."/>
            <person name="Mikhailova N."/>
            <person name="Pati A."/>
            <person name="Chen A."/>
            <person name="Palaniappan K."/>
            <person name="Land M."/>
            <person name="Hauser L."/>
            <person name="Chang Y.J."/>
            <person name="Jeffries C.D."/>
            <person name="Bilek Y."/>
            <person name="Hader T."/>
            <person name="Rohde M."/>
            <person name="Spring S."/>
            <person name="Sikorski J."/>
            <person name="Goker M."/>
            <person name="Woyke T."/>
            <person name="Bristow J."/>
            <person name="Eisen J.A."/>
            <person name="Markowitz V."/>
            <person name="Hugenholtz P."/>
            <person name="Kyrpides N.C."/>
            <person name="Klenk H.P."/>
        </authorList>
    </citation>
    <scope>NUCLEOTIDE SEQUENCE [LARGE SCALE GENOMIC DNA]</scope>
    <source>
        <strain evidence="2">ATCC 35584 / DSM 2162 / JCM 9187 / O7/1</strain>
    </source>
</reference>
<evidence type="ECO:0000313" key="2">
    <source>
        <dbReference type="Proteomes" id="UP000001068"/>
    </source>
</evidence>
<dbReference type="eggNOG" id="arCOG11776">
    <property type="taxonomic scope" value="Archaea"/>
</dbReference>
<dbReference type="EMBL" id="CP002363">
    <property type="protein sequence ID" value="ADV64880.1"/>
    <property type="molecule type" value="Genomic_DNA"/>
</dbReference>
<accession>E8R8Q4</accession>
<organism evidence="1 2">
    <name type="scientific">Desulfurococcus mucosus (strain ATCC 35584 / DSM 2162 / JCM 9187 / O7/1)</name>
    <dbReference type="NCBI Taxonomy" id="765177"/>
    <lineage>
        <taxon>Archaea</taxon>
        <taxon>Thermoproteota</taxon>
        <taxon>Thermoprotei</taxon>
        <taxon>Desulfurococcales</taxon>
        <taxon>Desulfurococcaceae</taxon>
        <taxon>Desulfurococcus</taxon>
    </lineage>
</organism>
<proteinExistence type="predicted"/>
<name>E8R8Q4_DESM0</name>
<dbReference type="Proteomes" id="UP000001068">
    <property type="component" value="Chromosome"/>
</dbReference>
<protein>
    <submittedName>
        <fullName evidence="1">Uncharacterized protein</fullName>
    </submittedName>
</protein>
<dbReference type="KEGG" id="dmu:Desmu_0571"/>
<dbReference type="AlphaFoldDB" id="E8R8Q4"/>